<gene>
    <name evidence="2" type="ORF">BaRGS_00040025</name>
</gene>
<name>A0ABD0J1H7_9CAEN</name>
<feature type="compositionally biased region" description="Polar residues" evidence="1">
    <location>
        <begin position="108"/>
        <end position="122"/>
    </location>
</feature>
<organism evidence="2 3">
    <name type="scientific">Batillaria attramentaria</name>
    <dbReference type="NCBI Taxonomy" id="370345"/>
    <lineage>
        <taxon>Eukaryota</taxon>
        <taxon>Metazoa</taxon>
        <taxon>Spiralia</taxon>
        <taxon>Lophotrochozoa</taxon>
        <taxon>Mollusca</taxon>
        <taxon>Gastropoda</taxon>
        <taxon>Caenogastropoda</taxon>
        <taxon>Sorbeoconcha</taxon>
        <taxon>Cerithioidea</taxon>
        <taxon>Batillariidae</taxon>
        <taxon>Batillaria</taxon>
    </lineage>
</organism>
<protein>
    <submittedName>
        <fullName evidence="2">Uncharacterized protein</fullName>
    </submittedName>
</protein>
<sequence length="219" mass="24129">MNPNGIRLSHARGHRSSIGMATRIEGPKMPCLSAQLTWETSSPIVGDTVLGRPPAISGFQGNVLQEDCKKLLAWRRRGEDGRGSCQKMRERERLPATPHPPTRDHSPSRSQTGQGQAGSQPTFSCQLTQQYQTSSLSLPPTSIEMTDVGVHASLRARECSPVHSDDHTQRWTSGSNKKRPARHTRHEPRTACNVQVLRTTGTQDANHCTTHHGTSRICC</sequence>
<evidence type="ECO:0000256" key="1">
    <source>
        <dbReference type="SAM" id="MobiDB-lite"/>
    </source>
</evidence>
<keyword evidence="3" id="KW-1185">Reference proteome</keyword>
<comment type="caution">
    <text evidence="2">The sequence shown here is derived from an EMBL/GenBank/DDBJ whole genome shotgun (WGS) entry which is preliminary data.</text>
</comment>
<evidence type="ECO:0000313" key="3">
    <source>
        <dbReference type="Proteomes" id="UP001519460"/>
    </source>
</evidence>
<dbReference type="Proteomes" id="UP001519460">
    <property type="component" value="Unassembled WGS sequence"/>
</dbReference>
<feature type="compositionally biased region" description="Basic and acidic residues" evidence="1">
    <location>
        <begin position="159"/>
        <end position="169"/>
    </location>
</feature>
<reference evidence="2 3" key="1">
    <citation type="journal article" date="2023" name="Sci. Data">
        <title>Genome assembly of the Korean intertidal mud-creeper Batillaria attramentaria.</title>
        <authorList>
            <person name="Patra A.K."/>
            <person name="Ho P.T."/>
            <person name="Jun S."/>
            <person name="Lee S.J."/>
            <person name="Kim Y."/>
            <person name="Won Y.J."/>
        </authorList>
    </citation>
    <scope>NUCLEOTIDE SEQUENCE [LARGE SCALE GENOMIC DNA]</scope>
    <source>
        <strain evidence="2">Wonlab-2016</strain>
    </source>
</reference>
<feature type="region of interest" description="Disordered" evidence="1">
    <location>
        <begin position="79"/>
        <end position="122"/>
    </location>
</feature>
<feature type="region of interest" description="Disordered" evidence="1">
    <location>
        <begin position="159"/>
        <end position="187"/>
    </location>
</feature>
<accession>A0ABD0J1H7</accession>
<proteinExistence type="predicted"/>
<feature type="compositionally biased region" description="Basic and acidic residues" evidence="1">
    <location>
        <begin position="79"/>
        <end position="94"/>
    </location>
</feature>
<evidence type="ECO:0000313" key="2">
    <source>
        <dbReference type="EMBL" id="KAK7449356.1"/>
    </source>
</evidence>
<dbReference type="EMBL" id="JACVVK020000751">
    <property type="protein sequence ID" value="KAK7449356.1"/>
    <property type="molecule type" value="Genomic_DNA"/>
</dbReference>
<dbReference type="AlphaFoldDB" id="A0ABD0J1H7"/>
<feature type="compositionally biased region" description="Basic residues" evidence="1">
    <location>
        <begin position="176"/>
        <end position="186"/>
    </location>
</feature>